<accession>A0A699XPC4</accession>
<dbReference type="EMBL" id="BKCJ011856680">
    <property type="protein sequence ID" value="GFD58731.1"/>
    <property type="molecule type" value="Genomic_DNA"/>
</dbReference>
<sequence>MPALHLMRNDYVRLAQRAAQGRTAHAPGRLAGTGAAVCP</sequence>
<organism evidence="1">
    <name type="scientific">Tanacetum cinerariifolium</name>
    <name type="common">Dalmatian daisy</name>
    <name type="synonym">Chrysanthemum cinerariifolium</name>
    <dbReference type="NCBI Taxonomy" id="118510"/>
    <lineage>
        <taxon>Eukaryota</taxon>
        <taxon>Viridiplantae</taxon>
        <taxon>Streptophyta</taxon>
        <taxon>Embryophyta</taxon>
        <taxon>Tracheophyta</taxon>
        <taxon>Spermatophyta</taxon>
        <taxon>Magnoliopsida</taxon>
        <taxon>eudicotyledons</taxon>
        <taxon>Gunneridae</taxon>
        <taxon>Pentapetalae</taxon>
        <taxon>asterids</taxon>
        <taxon>campanulids</taxon>
        <taxon>Asterales</taxon>
        <taxon>Asteraceae</taxon>
        <taxon>Asteroideae</taxon>
        <taxon>Anthemideae</taxon>
        <taxon>Anthemidinae</taxon>
        <taxon>Tanacetum</taxon>
    </lineage>
</organism>
<dbReference type="AlphaFoldDB" id="A0A699XPC4"/>
<reference evidence="1" key="1">
    <citation type="journal article" date="2019" name="Sci. Rep.">
        <title>Draft genome of Tanacetum cinerariifolium, the natural source of mosquito coil.</title>
        <authorList>
            <person name="Yamashiro T."/>
            <person name="Shiraishi A."/>
            <person name="Satake H."/>
            <person name="Nakayama K."/>
        </authorList>
    </citation>
    <scope>NUCLEOTIDE SEQUENCE</scope>
</reference>
<comment type="caution">
    <text evidence="1">The sequence shown here is derived from an EMBL/GenBank/DDBJ whole genome shotgun (WGS) entry which is preliminary data.</text>
</comment>
<proteinExistence type="predicted"/>
<gene>
    <name evidence="1" type="ORF">Tci_930700</name>
</gene>
<name>A0A699XPC4_TANCI</name>
<protein>
    <submittedName>
        <fullName evidence="1">Uncharacterized protein</fullName>
    </submittedName>
</protein>
<feature type="non-terminal residue" evidence="1">
    <location>
        <position position="39"/>
    </location>
</feature>
<evidence type="ECO:0000313" key="1">
    <source>
        <dbReference type="EMBL" id="GFD58731.1"/>
    </source>
</evidence>